<dbReference type="GO" id="GO:0097191">
    <property type="term" value="P:extrinsic apoptotic signaling pathway"/>
    <property type="evidence" value="ECO:0007669"/>
    <property type="project" value="TreeGrafter"/>
</dbReference>
<dbReference type="GO" id="GO:0008270">
    <property type="term" value="F:zinc ion binding"/>
    <property type="evidence" value="ECO:0007669"/>
    <property type="project" value="UniProtKB-KW"/>
</dbReference>
<dbReference type="PANTHER" id="PTHR14365">
    <property type="entry name" value="APOPTOSIS REGULATORY PROTEIN SIVA"/>
    <property type="match status" value="1"/>
</dbReference>
<dbReference type="OrthoDB" id="60860at2759"/>
<evidence type="ECO:0000256" key="1">
    <source>
        <dbReference type="ARBA" id="ARBA00022723"/>
    </source>
</evidence>
<keyword evidence="1" id="KW-0479">Metal-binding</keyword>
<dbReference type="InterPro" id="IPR017907">
    <property type="entry name" value="Znf_RING_CS"/>
</dbReference>
<name>A0A310SII5_9HYME</name>
<dbReference type="Proteomes" id="UP000250275">
    <property type="component" value="Unassembled WGS sequence"/>
</dbReference>
<keyword evidence="5" id="KW-1185">Reference proteome</keyword>
<keyword evidence="2" id="KW-0863">Zinc-finger</keyword>
<reference evidence="4 5" key="1">
    <citation type="submission" date="2015-07" db="EMBL/GenBank/DDBJ databases">
        <title>The genome of Eufriesea mexicana.</title>
        <authorList>
            <person name="Pan H."/>
            <person name="Kapheim K."/>
        </authorList>
    </citation>
    <scope>NUCLEOTIDE SEQUENCE [LARGE SCALE GENOMIC DNA]</scope>
    <source>
        <strain evidence="4">0111107269</strain>
        <tissue evidence="4">Whole body</tissue>
    </source>
</reference>
<evidence type="ECO:0000313" key="4">
    <source>
        <dbReference type="EMBL" id="OAD58766.1"/>
    </source>
</evidence>
<proteinExistence type="predicted"/>
<dbReference type="GO" id="GO:0005175">
    <property type="term" value="F:CD27 receptor binding"/>
    <property type="evidence" value="ECO:0007669"/>
    <property type="project" value="TreeGrafter"/>
</dbReference>
<gene>
    <name evidence="4" type="ORF">WN48_10311</name>
</gene>
<evidence type="ECO:0000256" key="3">
    <source>
        <dbReference type="ARBA" id="ARBA00022833"/>
    </source>
</evidence>
<dbReference type="PANTHER" id="PTHR14365:SF1">
    <property type="entry name" value="APOPTOSIS REGULATORY PROTEIN SIVA"/>
    <property type="match status" value="1"/>
</dbReference>
<organism evidence="4 5">
    <name type="scientific">Eufriesea mexicana</name>
    <dbReference type="NCBI Taxonomy" id="516756"/>
    <lineage>
        <taxon>Eukaryota</taxon>
        <taxon>Metazoa</taxon>
        <taxon>Ecdysozoa</taxon>
        <taxon>Arthropoda</taxon>
        <taxon>Hexapoda</taxon>
        <taxon>Insecta</taxon>
        <taxon>Pterygota</taxon>
        <taxon>Neoptera</taxon>
        <taxon>Endopterygota</taxon>
        <taxon>Hymenoptera</taxon>
        <taxon>Apocrita</taxon>
        <taxon>Aculeata</taxon>
        <taxon>Apoidea</taxon>
        <taxon>Anthophila</taxon>
        <taxon>Apidae</taxon>
        <taxon>Eufriesea</taxon>
    </lineage>
</organism>
<sequence>MPKRPCPFEDDLPPQLKVHVGEKQVNNGVCREERMKSVYGKTMDLLKDGVKKLSQKLPISMELNPIIPSNVPPSKVSSCKSKNTLKQMVLNSKLELLRMDKAIKDVQPKYDLCDCSRVIDQSMFSKCSYCDHILCNSCLIECINCSELFCQNCFVPIYGQEEQNKCLNCYK</sequence>
<protein>
    <submittedName>
        <fullName evidence="4">Apoptosis regulatory protein Siva</fullName>
    </submittedName>
</protein>
<dbReference type="PROSITE" id="PS00518">
    <property type="entry name" value="ZF_RING_1"/>
    <property type="match status" value="1"/>
</dbReference>
<accession>A0A310SII5</accession>
<dbReference type="InterPro" id="IPR022773">
    <property type="entry name" value="Siva"/>
</dbReference>
<dbReference type="AlphaFoldDB" id="A0A310SII5"/>
<keyword evidence="3" id="KW-0862">Zinc</keyword>
<dbReference type="EMBL" id="KQ760869">
    <property type="protein sequence ID" value="OAD58766.1"/>
    <property type="molecule type" value="Genomic_DNA"/>
</dbReference>
<evidence type="ECO:0000313" key="5">
    <source>
        <dbReference type="Proteomes" id="UP000250275"/>
    </source>
</evidence>
<evidence type="ECO:0000256" key="2">
    <source>
        <dbReference type="ARBA" id="ARBA00022771"/>
    </source>
</evidence>
<dbReference type="Pfam" id="PF05458">
    <property type="entry name" value="Siva"/>
    <property type="match status" value="1"/>
</dbReference>